<dbReference type="AlphaFoldDB" id="A0A8C4I2Q7"/>
<dbReference type="Gene3D" id="2.60.40.10">
    <property type="entry name" value="Immunoglobulins"/>
    <property type="match status" value="2"/>
</dbReference>
<sequence>MEITSLCLMLCFTPLAATLTITPNRSQFFQYDRISMRCPVQENSSGWTVKRTTSLKSFVACTVWGKPGESSCTIDDALPSDTGVYWCESEQREYSNSINITVTDGVVILESPSLPVAVGDKVTLRCSYKEKVQDKSTSDFSATFYRANVFIGTERGEMILKSVSKSDEGFYECEHPGKGKSKRSWLAVRAQPTSFSPSPPPPPPPPSPPLMSLPDLVCTILLFILYNAILIFCVYTYRRWARARANAKRGAAGI</sequence>
<feature type="signal peptide" evidence="4">
    <location>
        <begin position="1"/>
        <end position="18"/>
    </location>
</feature>
<keyword evidence="3" id="KW-0812">Transmembrane</keyword>
<dbReference type="GeneID" id="127360623"/>
<gene>
    <name evidence="6" type="primary">LOC127360623</name>
</gene>
<dbReference type="PANTHER" id="PTHR11481">
    <property type="entry name" value="IMMUNOGLOBULIN FC RECEPTOR"/>
    <property type="match status" value="1"/>
</dbReference>
<dbReference type="GO" id="GO:0006955">
    <property type="term" value="P:immune response"/>
    <property type="evidence" value="ECO:0007669"/>
    <property type="project" value="TreeGrafter"/>
</dbReference>
<dbReference type="GO" id="GO:0007166">
    <property type="term" value="P:cell surface receptor signaling pathway"/>
    <property type="evidence" value="ECO:0007669"/>
    <property type="project" value="TreeGrafter"/>
</dbReference>
<dbReference type="InterPro" id="IPR050488">
    <property type="entry name" value="Ig_Fc_receptor"/>
</dbReference>
<dbReference type="GeneTree" id="ENSGT00940000163711"/>
<protein>
    <recommendedName>
        <fullName evidence="5">Immunoglobulin domain-containing protein</fullName>
    </recommendedName>
</protein>
<evidence type="ECO:0000256" key="4">
    <source>
        <dbReference type="SAM" id="SignalP"/>
    </source>
</evidence>
<feature type="domain" description="Immunoglobulin" evidence="5">
    <location>
        <begin position="23"/>
        <end position="103"/>
    </location>
</feature>
<evidence type="ECO:0000256" key="3">
    <source>
        <dbReference type="SAM" id="Phobius"/>
    </source>
</evidence>
<dbReference type="SUPFAM" id="SSF48726">
    <property type="entry name" value="Immunoglobulin"/>
    <property type="match status" value="2"/>
</dbReference>
<dbReference type="InterPro" id="IPR013783">
    <property type="entry name" value="Ig-like_fold"/>
</dbReference>
<feature type="chain" id="PRO_5035739055" description="Immunoglobulin domain-containing protein" evidence="4">
    <location>
        <begin position="19"/>
        <end position="254"/>
    </location>
</feature>
<dbReference type="InterPro" id="IPR003599">
    <property type="entry name" value="Ig_sub"/>
</dbReference>
<feature type="transmembrane region" description="Helical" evidence="3">
    <location>
        <begin position="213"/>
        <end position="237"/>
    </location>
</feature>
<keyword evidence="2" id="KW-1015">Disulfide bond</keyword>
<keyword evidence="3" id="KW-0472">Membrane</keyword>
<dbReference type="RefSeq" id="XP_051251041.1">
    <property type="nucleotide sequence ID" value="XM_051395081.1"/>
</dbReference>
<dbReference type="Pfam" id="PF13895">
    <property type="entry name" value="Ig_2"/>
    <property type="match status" value="1"/>
</dbReference>
<keyword evidence="7" id="KW-1185">Reference proteome</keyword>
<keyword evidence="3" id="KW-1133">Transmembrane helix</keyword>
<dbReference type="GO" id="GO:0009897">
    <property type="term" value="C:external side of plasma membrane"/>
    <property type="evidence" value="ECO:0007669"/>
    <property type="project" value="TreeGrafter"/>
</dbReference>
<name>A0A8C4I2Q7_DICLA</name>
<dbReference type="InterPro" id="IPR036179">
    <property type="entry name" value="Ig-like_dom_sf"/>
</dbReference>
<dbReference type="OrthoDB" id="6151406at2759"/>
<reference evidence="6" key="2">
    <citation type="submission" date="2025-09" db="UniProtKB">
        <authorList>
            <consortium name="Ensembl"/>
        </authorList>
    </citation>
    <scope>IDENTIFICATION</scope>
</reference>
<evidence type="ECO:0000256" key="2">
    <source>
        <dbReference type="ARBA" id="ARBA00023157"/>
    </source>
</evidence>
<organism evidence="6 7">
    <name type="scientific">Dicentrarchus labrax</name>
    <name type="common">European seabass</name>
    <name type="synonym">Morone labrax</name>
    <dbReference type="NCBI Taxonomy" id="13489"/>
    <lineage>
        <taxon>Eukaryota</taxon>
        <taxon>Metazoa</taxon>
        <taxon>Chordata</taxon>
        <taxon>Craniata</taxon>
        <taxon>Vertebrata</taxon>
        <taxon>Euteleostomi</taxon>
        <taxon>Actinopterygii</taxon>
        <taxon>Neopterygii</taxon>
        <taxon>Teleostei</taxon>
        <taxon>Neoteleostei</taxon>
        <taxon>Acanthomorphata</taxon>
        <taxon>Eupercaria</taxon>
        <taxon>Moronidae</taxon>
        <taxon>Dicentrarchus</taxon>
    </lineage>
</organism>
<evidence type="ECO:0000313" key="6">
    <source>
        <dbReference type="Ensembl" id="ENSDLAP00005050348.2"/>
    </source>
</evidence>
<proteinExistence type="predicted"/>
<accession>A0A8C4I2Q7</accession>
<evidence type="ECO:0000256" key="1">
    <source>
        <dbReference type="ARBA" id="ARBA00022729"/>
    </source>
</evidence>
<dbReference type="OMA" id="CEYSTHW"/>
<dbReference type="Proteomes" id="UP000694389">
    <property type="component" value="Unassembled WGS sequence"/>
</dbReference>
<dbReference type="PANTHER" id="PTHR11481:SF64">
    <property type="entry name" value="FC RECEPTOR-LIKE PROTEIN 4"/>
    <property type="match status" value="1"/>
</dbReference>
<evidence type="ECO:0000259" key="5">
    <source>
        <dbReference type="SMART" id="SM00409"/>
    </source>
</evidence>
<reference evidence="6" key="1">
    <citation type="submission" date="2025-08" db="UniProtKB">
        <authorList>
            <consortium name="Ensembl"/>
        </authorList>
    </citation>
    <scope>IDENTIFICATION</scope>
</reference>
<dbReference type="Ensembl" id="ENSDLAT00005053661.2">
    <property type="protein sequence ID" value="ENSDLAP00005050348.2"/>
    <property type="gene ID" value="ENSDLAG00005021996.2"/>
</dbReference>
<keyword evidence="1 4" id="KW-0732">Signal</keyword>
<feature type="domain" description="Immunoglobulin" evidence="5">
    <location>
        <begin position="111"/>
        <end position="189"/>
    </location>
</feature>
<dbReference type="GO" id="GO:0004888">
    <property type="term" value="F:transmembrane signaling receptor activity"/>
    <property type="evidence" value="ECO:0007669"/>
    <property type="project" value="TreeGrafter"/>
</dbReference>
<evidence type="ECO:0000313" key="7">
    <source>
        <dbReference type="Proteomes" id="UP000694389"/>
    </source>
</evidence>
<dbReference type="SMART" id="SM00409">
    <property type="entry name" value="IG"/>
    <property type="match status" value="2"/>
</dbReference>